<name>A0A0P1AQ06_PLAHL</name>
<dbReference type="Proteomes" id="UP000054928">
    <property type="component" value="Unassembled WGS sequence"/>
</dbReference>
<dbReference type="RefSeq" id="XP_024579993.1">
    <property type="nucleotide sequence ID" value="XM_024729635.1"/>
</dbReference>
<protein>
    <submittedName>
        <fullName evidence="1">Uncharacterized protein</fullName>
    </submittedName>
</protein>
<dbReference type="GeneID" id="36408870"/>
<accession>A0A0P1AQ06</accession>
<keyword evidence="2" id="KW-1185">Reference proteome</keyword>
<sequence length="76" mass="8646">MDSALFFARAILSRAKPLHRPDSSSLPLSDNIQTWWRVHTRRHSREEGTTCGMNQFMTDDVKLLIKTVTGSSISQN</sequence>
<organism evidence="1 2">
    <name type="scientific">Plasmopara halstedii</name>
    <name type="common">Downy mildew of sunflower</name>
    <dbReference type="NCBI Taxonomy" id="4781"/>
    <lineage>
        <taxon>Eukaryota</taxon>
        <taxon>Sar</taxon>
        <taxon>Stramenopiles</taxon>
        <taxon>Oomycota</taxon>
        <taxon>Peronosporomycetes</taxon>
        <taxon>Peronosporales</taxon>
        <taxon>Peronosporaceae</taxon>
        <taxon>Plasmopara</taxon>
    </lineage>
</organism>
<evidence type="ECO:0000313" key="2">
    <source>
        <dbReference type="Proteomes" id="UP000054928"/>
    </source>
</evidence>
<proteinExistence type="predicted"/>
<dbReference type="AlphaFoldDB" id="A0A0P1AQ06"/>
<evidence type="ECO:0000313" key="1">
    <source>
        <dbReference type="EMBL" id="CEG43624.1"/>
    </source>
</evidence>
<reference evidence="2" key="1">
    <citation type="submission" date="2014-09" db="EMBL/GenBank/DDBJ databases">
        <authorList>
            <person name="Sharma Rahul"/>
            <person name="Thines Marco"/>
        </authorList>
    </citation>
    <scope>NUCLEOTIDE SEQUENCE [LARGE SCALE GENOMIC DNA]</scope>
</reference>
<dbReference type="EMBL" id="CCYD01000667">
    <property type="protein sequence ID" value="CEG43624.1"/>
    <property type="molecule type" value="Genomic_DNA"/>
</dbReference>